<evidence type="ECO:0000313" key="2">
    <source>
        <dbReference type="Proteomes" id="UP000176678"/>
    </source>
</evidence>
<dbReference type="AlphaFoldDB" id="A0A1F7VFU9"/>
<gene>
    <name evidence="1" type="ORF">A3H75_01625</name>
</gene>
<organism evidence="1 2">
    <name type="scientific">Candidatus Uhrbacteria bacterium RIFCSPLOWO2_02_FULL_51_9</name>
    <dbReference type="NCBI Taxonomy" id="1802410"/>
    <lineage>
        <taxon>Bacteria</taxon>
        <taxon>Candidatus Uhriibacteriota</taxon>
    </lineage>
</organism>
<comment type="caution">
    <text evidence="1">The sequence shown here is derived from an EMBL/GenBank/DDBJ whole genome shotgun (WGS) entry which is preliminary data.</text>
</comment>
<dbReference type="EMBL" id="MGES01000005">
    <property type="protein sequence ID" value="OGL89375.1"/>
    <property type="molecule type" value="Genomic_DNA"/>
</dbReference>
<name>A0A1F7VFU9_9BACT</name>
<protein>
    <submittedName>
        <fullName evidence="1">Uncharacterized protein</fullName>
    </submittedName>
</protein>
<dbReference type="Proteomes" id="UP000176678">
    <property type="component" value="Unassembled WGS sequence"/>
</dbReference>
<proteinExistence type="predicted"/>
<sequence length="59" mass="6626">METLYQIARFFANSGHLNSLFGMHDAVLDRCEFRGCMFYTAPEFAIEKDKSGAQITSSA</sequence>
<accession>A0A1F7VFU9</accession>
<evidence type="ECO:0000313" key="1">
    <source>
        <dbReference type="EMBL" id="OGL89375.1"/>
    </source>
</evidence>
<reference evidence="1 2" key="1">
    <citation type="journal article" date="2016" name="Nat. Commun.">
        <title>Thousands of microbial genomes shed light on interconnected biogeochemical processes in an aquifer system.</title>
        <authorList>
            <person name="Anantharaman K."/>
            <person name="Brown C.T."/>
            <person name="Hug L.A."/>
            <person name="Sharon I."/>
            <person name="Castelle C.J."/>
            <person name="Probst A.J."/>
            <person name="Thomas B.C."/>
            <person name="Singh A."/>
            <person name="Wilkins M.J."/>
            <person name="Karaoz U."/>
            <person name="Brodie E.L."/>
            <person name="Williams K.H."/>
            <person name="Hubbard S.S."/>
            <person name="Banfield J.F."/>
        </authorList>
    </citation>
    <scope>NUCLEOTIDE SEQUENCE [LARGE SCALE GENOMIC DNA]</scope>
</reference>